<name>A0A932HW91_UNCTE</name>
<dbReference type="InterPro" id="IPR029044">
    <property type="entry name" value="Nucleotide-diphossugar_trans"/>
</dbReference>
<evidence type="ECO:0000256" key="4">
    <source>
        <dbReference type="ARBA" id="ARBA00022679"/>
    </source>
</evidence>
<dbReference type="Gene3D" id="3.90.550.10">
    <property type="entry name" value="Spore Coat Polysaccharide Biosynthesis Protein SpsA, Chain A"/>
    <property type="match status" value="1"/>
</dbReference>
<evidence type="ECO:0000313" key="8">
    <source>
        <dbReference type="Proteomes" id="UP000782312"/>
    </source>
</evidence>
<dbReference type="GO" id="GO:0016757">
    <property type="term" value="F:glycosyltransferase activity"/>
    <property type="evidence" value="ECO:0007669"/>
    <property type="project" value="UniProtKB-KW"/>
</dbReference>
<dbReference type="PANTHER" id="PTHR48090:SF10">
    <property type="entry name" value="GLUCOSYL-3-PHOSPHOGLYCERATE SYNTHASE"/>
    <property type="match status" value="1"/>
</dbReference>
<reference evidence="7" key="1">
    <citation type="submission" date="2020-07" db="EMBL/GenBank/DDBJ databases">
        <title>Huge and variable diversity of episymbiotic CPR bacteria and DPANN archaea in groundwater ecosystems.</title>
        <authorList>
            <person name="He C.Y."/>
            <person name="Keren R."/>
            <person name="Whittaker M."/>
            <person name="Farag I.F."/>
            <person name="Doudna J."/>
            <person name="Cate J.H.D."/>
            <person name="Banfield J.F."/>
        </authorList>
    </citation>
    <scope>NUCLEOTIDE SEQUENCE</scope>
    <source>
        <strain evidence="7">NC_groundwater_763_Ag_S-0.2um_68_21</strain>
    </source>
</reference>
<dbReference type="EMBL" id="JACPUR010000013">
    <property type="protein sequence ID" value="MBI3126854.1"/>
    <property type="molecule type" value="Genomic_DNA"/>
</dbReference>
<protein>
    <submittedName>
        <fullName evidence="7">Glycosyltransferase</fullName>
    </submittedName>
</protein>
<dbReference type="AlphaFoldDB" id="A0A932HW91"/>
<dbReference type="InterPro" id="IPR001173">
    <property type="entry name" value="Glyco_trans_2-like"/>
</dbReference>
<keyword evidence="5" id="KW-0460">Magnesium</keyword>
<evidence type="ECO:0000313" key="7">
    <source>
        <dbReference type="EMBL" id="MBI3126854.1"/>
    </source>
</evidence>
<evidence type="ECO:0000256" key="2">
    <source>
        <dbReference type="ARBA" id="ARBA00006739"/>
    </source>
</evidence>
<evidence type="ECO:0000256" key="1">
    <source>
        <dbReference type="ARBA" id="ARBA00001946"/>
    </source>
</evidence>
<dbReference type="Pfam" id="PF00535">
    <property type="entry name" value="Glycos_transf_2"/>
    <property type="match status" value="1"/>
</dbReference>
<dbReference type="InterPro" id="IPR050256">
    <property type="entry name" value="Glycosyltransferase_2"/>
</dbReference>
<evidence type="ECO:0000259" key="6">
    <source>
        <dbReference type="Pfam" id="PF00535"/>
    </source>
</evidence>
<comment type="caution">
    <text evidence="7">The sequence shown here is derived from an EMBL/GenBank/DDBJ whole genome shotgun (WGS) entry which is preliminary data.</text>
</comment>
<dbReference type="PANTHER" id="PTHR48090">
    <property type="entry name" value="UNDECAPRENYL-PHOSPHATE 4-DEOXY-4-FORMAMIDO-L-ARABINOSE TRANSFERASE-RELATED"/>
    <property type="match status" value="1"/>
</dbReference>
<keyword evidence="4" id="KW-0808">Transferase</keyword>
<organism evidence="7 8">
    <name type="scientific">Tectimicrobiota bacterium</name>
    <dbReference type="NCBI Taxonomy" id="2528274"/>
    <lineage>
        <taxon>Bacteria</taxon>
        <taxon>Pseudomonadati</taxon>
        <taxon>Nitrospinota/Tectimicrobiota group</taxon>
        <taxon>Candidatus Tectimicrobiota</taxon>
    </lineage>
</organism>
<feature type="domain" description="Glycosyltransferase 2-like" evidence="6">
    <location>
        <begin position="29"/>
        <end position="164"/>
    </location>
</feature>
<sequence length="430" mass="48983">MGKFGKIHSAMRPPVARRMEQIGKADVVIGIPCFNNVDTIAHVVSTASKGLKEYDKSLRAVIIVSDGGSTDDTREVAREVELAPWQELIVTIYRGPGGKGSAFRLIFEAVQRLGAQGCVVFDSDLRSITPDWIRYLLDPMLVKGYDFVAPNYARSKYDGTITNNIVYSLTRALYGKRIRQPIGGDFGFRDTLARYYSEQDVWDTDVARYGIDIWMTTMAITQGFKICQANLGLKVHDAKDPATDLGFMFRQVVITLFRIMGVSEHIWKKIRGSQPVDSFGQVDLWAQEPEAVQASLSKLISAYQTGFHLFKSTWRDLIDPESFKLLHHLARVRNVRNFVLPDEVWVRILYDFAAVFHHLPDHHFKLVDLMSPLYYARVGSFVAHTQKMSSREAETLVEEQAEVFETHKDYLIDRWESGEKWGRQVEASFT</sequence>
<evidence type="ECO:0000256" key="3">
    <source>
        <dbReference type="ARBA" id="ARBA00022676"/>
    </source>
</evidence>
<comment type="cofactor">
    <cofactor evidence="1">
        <name>Mg(2+)</name>
        <dbReference type="ChEBI" id="CHEBI:18420"/>
    </cofactor>
</comment>
<proteinExistence type="inferred from homology"/>
<dbReference type="Proteomes" id="UP000782312">
    <property type="component" value="Unassembled WGS sequence"/>
</dbReference>
<accession>A0A932HW91</accession>
<gene>
    <name evidence="7" type="ORF">HYZ11_04550</name>
</gene>
<dbReference type="SUPFAM" id="SSF53448">
    <property type="entry name" value="Nucleotide-diphospho-sugar transferases"/>
    <property type="match status" value="1"/>
</dbReference>
<evidence type="ECO:0000256" key="5">
    <source>
        <dbReference type="ARBA" id="ARBA00022842"/>
    </source>
</evidence>
<comment type="similarity">
    <text evidence="2">Belongs to the glycosyltransferase 2 family.</text>
</comment>
<keyword evidence="3" id="KW-0328">Glycosyltransferase</keyword>